<sequence>MKKLSTLVVLSLSFVFLIAATTGLIGYISLHNGKQAVENLARQLQVQIFVSIREKLGDYLAMPHRLNRLNADIIAQNPGTIENLEGLRPIYLRQLKAFDSVTTVAIGVEKQGNYVGLGRRDDGYFSSGLVNHAMDSVYRVYLLDDQCQVVRLLTETPDYDARTRAWYTSAVQAGKAAWSPIYIFASGLDIGITAVLPIYNNARELVAVHQSALTVEFIDKFLQGLQIGKSGQVFLMEQDGMLVASSTAEPVIRKVADKFERLKAIESAVPFIRTASTYLKNQFGEMSHIPDMLNSHIAIDGQRYFLSAAKLRDLYGLHWIMVIGLPESDVMEQIDANTRTTILLCLVASLAAMWLGMIIARRLAAVNQRLELEIAERKQAEEALQGIAERYRKAEKLGQVGHWEYNIRTTEFSGSEEAKRIYGFDPASDHFPTDEIEQCIPERDRVHQALVDLIERNKEYHLEFEIITQDTQVHKTIVSLAEMEKDAQGNPLKVIGIIKDITALKQAQERLQIHSQRFRTVLSSLYAGILLVNEDTQIEFVNQAFCDLFQLECSPDDVTGLTAAALLERIKPVYADPVGAMFRIHEILRQGTPVKSEEVALNKQRTCLRDFIPIYIEGKRYGRLWHHQDITDRKHAEEALQESNNLLNSLIDASPVAIIVLDTEARVTQWNPAAEQIFGWNARETLGQFNPIVPPEQHAAFRLMFNRLLQGEVLRGVEIRRQRKDGTSIDILLSNAALRNTQGEAIGAITLFTDITDRKQAEEALNVALEKYKVLFDSFPLGISITDKNGKIVEANRESERLLGISQQEQTRRTYDSQEWRIIRPDGTPMPAEEYASVRALHEQRLIENVEMGIVKEQNEIIWISVTAAPIPLENYGVAIAYGDITARKRTEEALQQAKEVAETANRAKSAFLANMSHELRTPLNGILGYTQLLKRDPHLTAKQRQGIETIHRSGEHLLALITEVLDLAKIEAGKIELEPAEFSLKTCIRTVVEMIRIRVVQKQLIFSYQPDGDLSYTLFGDERRLQQVLLNLLGNAVKFTLTGRGTFRVSARDTRQSGSLTCHLEFEVEDTGIGIPTEKLADIFLPFEQVHDPRIRTEGTGLGLAISDQIVRLMGGEIQVESQPGVGSCFRFEIELPVIASPASDQVRHIRKITGLKDHPPTILIVDDHEDNRRVLREMLKPLGFHLVEAENGQEALDQVAAVQPDLMLLDLKMPVMDGYEVLTRLREHDAASLPVIIAFSAGAYDHIRQQSLEAGCDDFLAKPFQMEKLLDILEKHLHVKWEPETVAQETTAADQTFPLPPREDLLALHKAVFIGDIMAIRKHLTELEHRDPALKPFVDFFRGLADSFRLDLMREKLDAFLNPLSSPVEIEKPRQQVDRNITADALHTLPEAWQISLKNAALQGNPEAMKHVINQIRTQDAALAESLAVLTAEFEFGKILTLFHVYRSHR</sequence>
<dbReference type="InterPro" id="IPR001789">
    <property type="entry name" value="Sig_transdc_resp-reg_receiver"/>
</dbReference>
<dbReference type="InterPro" id="IPR001610">
    <property type="entry name" value="PAC"/>
</dbReference>
<dbReference type="NCBIfam" id="TIGR00229">
    <property type="entry name" value="sensory_box"/>
    <property type="match status" value="3"/>
</dbReference>
<dbReference type="InterPro" id="IPR005467">
    <property type="entry name" value="His_kinase_dom"/>
</dbReference>
<dbReference type="Gene3D" id="2.10.70.100">
    <property type="match status" value="1"/>
</dbReference>
<keyword evidence="8" id="KW-0547">Nucleotide-binding</keyword>
<dbReference type="Pfam" id="PF13426">
    <property type="entry name" value="PAS_9"/>
    <property type="match status" value="1"/>
</dbReference>
<dbReference type="FunFam" id="3.30.565.10:FF:000010">
    <property type="entry name" value="Sensor histidine kinase RcsC"/>
    <property type="match status" value="1"/>
</dbReference>
<evidence type="ECO:0000313" key="23">
    <source>
        <dbReference type="Proteomes" id="UP000030661"/>
    </source>
</evidence>
<evidence type="ECO:0000256" key="9">
    <source>
        <dbReference type="ARBA" id="ARBA00022777"/>
    </source>
</evidence>
<dbReference type="InterPro" id="IPR013767">
    <property type="entry name" value="PAS_fold"/>
</dbReference>
<dbReference type="InterPro" id="IPR035965">
    <property type="entry name" value="PAS-like_dom_sf"/>
</dbReference>
<evidence type="ECO:0000256" key="16">
    <source>
        <dbReference type="SAM" id="Coils"/>
    </source>
</evidence>
<evidence type="ECO:0000256" key="5">
    <source>
        <dbReference type="ARBA" id="ARBA00022553"/>
    </source>
</evidence>
<dbReference type="Pfam" id="PF00989">
    <property type="entry name" value="PAS"/>
    <property type="match status" value="2"/>
</dbReference>
<comment type="catalytic activity">
    <reaction evidence="1">
        <text>ATP + protein L-histidine = ADP + protein N-phospho-L-histidine.</text>
        <dbReference type="EC" id="2.7.13.3"/>
    </reaction>
</comment>
<dbReference type="InterPro" id="IPR036890">
    <property type="entry name" value="HATPase_C_sf"/>
</dbReference>
<evidence type="ECO:0000256" key="14">
    <source>
        <dbReference type="ARBA" id="ARBA00023306"/>
    </source>
</evidence>
<evidence type="ECO:0000256" key="6">
    <source>
        <dbReference type="ARBA" id="ARBA00022679"/>
    </source>
</evidence>
<keyword evidence="16" id="KW-0175">Coiled coil</keyword>
<dbReference type="InterPro" id="IPR000700">
    <property type="entry name" value="PAS-assoc_C"/>
</dbReference>
<evidence type="ECO:0000256" key="3">
    <source>
        <dbReference type="ARBA" id="ARBA00012438"/>
    </source>
</evidence>
<dbReference type="PROSITE" id="PS50110">
    <property type="entry name" value="RESPONSE_REGULATORY"/>
    <property type="match status" value="1"/>
</dbReference>
<feature type="domain" description="Response regulatory" evidence="19">
    <location>
        <begin position="1163"/>
        <end position="1279"/>
    </location>
</feature>
<dbReference type="Pfam" id="PF02743">
    <property type="entry name" value="dCache_1"/>
    <property type="match status" value="1"/>
</dbReference>
<dbReference type="GO" id="GO:0000155">
    <property type="term" value="F:phosphorelay sensor kinase activity"/>
    <property type="evidence" value="ECO:0007669"/>
    <property type="project" value="InterPro"/>
</dbReference>
<dbReference type="Gene3D" id="3.30.450.20">
    <property type="entry name" value="PAS domain"/>
    <property type="match status" value="5"/>
</dbReference>
<keyword evidence="11 17" id="KW-1133">Transmembrane helix</keyword>
<feature type="transmembrane region" description="Helical" evidence="17">
    <location>
        <begin position="341"/>
        <end position="360"/>
    </location>
</feature>
<evidence type="ECO:0000256" key="15">
    <source>
        <dbReference type="PROSITE-ProRule" id="PRU00169"/>
    </source>
</evidence>
<evidence type="ECO:0000256" key="10">
    <source>
        <dbReference type="ARBA" id="ARBA00022840"/>
    </source>
</evidence>
<dbReference type="GO" id="GO:0005524">
    <property type="term" value="F:ATP binding"/>
    <property type="evidence" value="ECO:0007669"/>
    <property type="project" value="UniProtKB-KW"/>
</dbReference>
<evidence type="ECO:0000256" key="2">
    <source>
        <dbReference type="ARBA" id="ARBA00004651"/>
    </source>
</evidence>
<keyword evidence="23" id="KW-1185">Reference proteome</keyword>
<dbReference type="PANTHER" id="PTHR43047">
    <property type="entry name" value="TWO-COMPONENT HISTIDINE PROTEIN KINASE"/>
    <property type="match status" value="1"/>
</dbReference>
<evidence type="ECO:0000256" key="11">
    <source>
        <dbReference type="ARBA" id="ARBA00022989"/>
    </source>
</evidence>
<dbReference type="Pfam" id="PF00512">
    <property type="entry name" value="HisKA"/>
    <property type="match status" value="1"/>
</dbReference>
<dbReference type="InterPro" id="IPR003661">
    <property type="entry name" value="HisK_dim/P_dom"/>
</dbReference>
<evidence type="ECO:0000256" key="12">
    <source>
        <dbReference type="ARBA" id="ARBA00023012"/>
    </source>
</evidence>
<dbReference type="GO" id="GO:0006355">
    <property type="term" value="P:regulation of DNA-templated transcription"/>
    <property type="evidence" value="ECO:0007669"/>
    <property type="project" value="InterPro"/>
</dbReference>
<evidence type="ECO:0000259" key="18">
    <source>
        <dbReference type="PROSITE" id="PS50109"/>
    </source>
</evidence>
<dbReference type="InterPro" id="IPR036097">
    <property type="entry name" value="HisK_dim/P_sf"/>
</dbReference>
<dbReference type="PRINTS" id="PR00344">
    <property type="entry name" value="BCTRLSENSOR"/>
</dbReference>
<keyword evidence="4" id="KW-1003">Cell membrane</keyword>
<feature type="domain" description="PAC" evidence="21">
    <location>
        <begin position="460"/>
        <end position="513"/>
    </location>
</feature>
<dbReference type="Gene3D" id="3.40.50.2300">
    <property type="match status" value="1"/>
</dbReference>
<dbReference type="InterPro" id="IPR004358">
    <property type="entry name" value="Sig_transdc_His_kin-like_C"/>
</dbReference>
<dbReference type="Pfam" id="PF00072">
    <property type="entry name" value="Response_reg"/>
    <property type="match status" value="1"/>
</dbReference>
<evidence type="ECO:0000256" key="7">
    <source>
        <dbReference type="ARBA" id="ARBA00022692"/>
    </source>
</evidence>
<dbReference type="InterPro" id="IPR000014">
    <property type="entry name" value="PAS"/>
</dbReference>
<keyword evidence="9 22" id="KW-0418">Kinase</keyword>
<dbReference type="CDD" id="cd00130">
    <property type="entry name" value="PAS"/>
    <property type="match status" value="2"/>
</dbReference>
<feature type="domain" description="PAS" evidence="20">
    <location>
        <begin position="643"/>
        <end position="712"/>
    </location>
</feature>
<proteinExistence type="predicted"/>
<evidence type="ECO:0000256" key="13">
    <source>
        <dbReference type="ARBA" id="ARBA00023136"/>
    </source>
</evidence>
<dbReference type="SUPFAM" id="SSF55785">
    <property type="entry name" value="PYP-like sensor domain (PAS domain)"/>
    <property type="match status" value="4"/>
</dbReference>
<dbReference type="PROSITE" id="PS50112">
    <property type="entry name" value="PAS"/>
    <property type="match status" value="2"/>
</dbReference>
<dbReference type="eggNOG" id="COG2205">
    <property type="taxonomic scope" value="Bacteria"/>
</dbReference>
<evidence type="ECO:0000259" key="21">
    <source>
        <dbReference type="PROSITE" id="PS50113"/>
    </source>
</evidence>
<protein>
    <recommendedName>
        <fullName evidence="3">histidine kinase</fullName>
        <ecNumber evidence="3">2.7.13.3</ecNumber>
    </recommendedName>
</protein>
<dbReference type="CDD" id="cd16922">
    <property type="entry name" value="HATPase_EvgS-ArcB-TorS-like"/>
    <property type="match status" value="1"/>
</dbReference>
<keyword evidence="10" id="KW-0067">ATP-binding</keyword>
<dbReference type="SMART" id="SM00387">
    <property type="entry name" value="HATPase_c"/>
    <property type="match status" value="1"/>
</dbReference>
<dbReference type="SMART" id="SM00086">
    <property type="entry name" value="PAC"/>
    <property type="match status" value="3"/>
</dbReference>
<dbReference type="Gene3D" id="1.10.287.130">
    <property type="match status" value="1"/>
</dbReference>
<feature type="domain" description="Histidine kinase" evidence="18">
    <location>
        <begin position="915"/>
        <end position="1139"/>
    </location>
</feature>
<dbReference type="eggNOG" id="COG2972">
    <property type="taxonomic scope" value="Bacteria"/>
</dbReference>
<evidence type="ECO:0000313" key="22">
    <source>
        <dbReference type="EMBL" id="GAK60618.1"/>
    </source>
</evidence>
<evidence type="ECO:0000256" key="8">
    <source>
        <dbReference type="ARBA" id="ARBA00022741"/>
    </source>
</evidence>
<dbReference type="InterPro" id="IPR011006">
    <property type="entry name" value="CheY-like_superfamily"/>
</dbReference>
<dbReference type="GO" id="GO:0005886">
    <property type="term" value="C:plasma membrane"/>
    <property type="evidence" value="ECO:0007669"/>
    <property type="project" value="UniProtKB-SubCell"/>
</dbReference>
<dbReference type="Pfam" id="PF02518">
    <property type="entry name" value="HATPase_c"/>
    <property type="match status" value="1"/>
</dbReference>
<dbReference type="PROSITE" id="PS50113">
    <property type="entry name" value="PAC"/>
    <property type="match status" value="2"/>
</dbReference>
<feature type="domain" description="PAS" evidence="20">
    <location>
        <begin position="768"/>
        <end position="826"/>
    </location>
</feature>
<reference evidence="22 23" key="1">
    <citation type="journal article" date="2015" name="PeerJ">
        <title>First genomic representation of candidate bacterial phylum KSB3 points to enhanced environmental sensing as a trigger of wastewater bulking.</title>
        <authorList>
            <person name="Sekiguchi Y."/>
            <person name="Ohashi A."/>
            <person name="Parks D.H."/>
            <person name="Yamauchi T."/>
            <person name="Tyson G.W."/>
            <person name="Hugenholtz P."/>
        </authorList>
    </citation>
    <scope>NUCLEOTIDE SEQUENCE [LARGE SCALE GENOMIC DNA]</scope>
</reference>
<evidence type="ECO:0000259" key="19">
    <source>
        <dbReference type="PROSITE" id="PS50110"/>
    </source>
</evidence>
<dbReference type="SUPFAM" id="SSF47384">
    <property type="entry name" value="Homodimeric domain of signal transducing histidine kinase"/>
    <property type="match status" value="1"/>
</dbReference>
<keyword evidence="6" id="KW-0808">Transferase</keyword>
<evidence type="ECO:0000259" key="20">
    <source>
        <dbReference type="PROSITE" id="PS50112"/>
    </source>
</evidence>
<dbReference type="SUPFAM" id="SSF55874">
    <property type="entry name" value="ATPase domain of HSP90 chaperone/DNA topoisomerase II/histidine kinase"/>
    <property type="match status" value="1"/>
</dbReference>
<dbReference type="SMART" id="SM00448">
    <property type="entry name" value="REC"/>
    <property type="match status" value="1"/>
</dbReference>
<feature type="modified residue" description="4-aspartylphosphate" evidence="15">
    <location>
        <position position="1212"/>
    </location>
</feature>
<dbReference type="SMART" id="SM00091">
    <property type="entry name" value="PAS"/>
    <property type="match status" value="3"/>
</dbReference>
<dbReference type="EMBL" id="DF820474">
    <property type="protein sequence ID" value="GAK60618.1"/>
    <property type="molecule type" value="Genomic_DNA"/>
</dbReference>
<dbReference type="PROSITE" id="PS50109">
    <property type="entry name" value="HIS_KIN"/>
    <property type="match status" value="1"/>
</dbReference>
<dbReference type="CDD" id="cd00082">
    <property type="entry name" value="HisKA"/>
    <property type="match status" value="1"/>
</dbReference>
<dbReference type="HOGENOM" id="CLU_000445_114_10_0"/>
<keyword evidence="12" id="KW-0902">Two-component regulatory system</keyword>
<keyword evidence="13 17" id="KW-0472">Membrane</keyword>
<organism evidence="22 23">
    <name type="scientific">Vecturithrix granuli</name>
    <dbReference type="NCBI Taxonomy" id="1499967"/>
    <lineage>
        <taxon>Bacteria</taxon>
        <taxon>Candidatus Moduliflexota</taxon>
        <taxon>Candidatus Vecturitrichia</taxon>
        <taxon>Candidatus Vecturitrichales</taxon>
        <taxon>Candidatus Vecturitrichaceae</taxon>
        <taxon>Candidatus Vecturithrix</taxon>
    </lineage>
</organism>
<evidence type="ECO:0000256" key="1">
    <source>
        <dbReference type="ARBA" id="ARBA00000085"/>
    </source>
</evidence>
<dbReference type="Proteomes" id="UP000030661">
    <property type="component" value="Unassembled WGS sequence"/>
</dbReference>
<dbReference type="EC" id="2.7.13.3" evidence="3"/>
<dbReference type="SUPFAM" id="SSF52172">
    <property type="entry name" value="CheY-like"/>
    <property type="match status" value="1"/>
</dbReference>
<comment type="subcellular location">
    <subcellularLocation>
        <location evidence="2">Cell membrane</location>
        <topology evidence="2">Multi-pass membrane protein</topology>
    </subcellularLocation>
</comment>
<dbReference type="Gene3D" id="3.30.565.10">
    <property type="entry name" value="Histidine kinase-like ATPase, C-terminal domain"/>
    <property type="match status" value="1"/>
</dbReference>
<gene>
    <name evidence="22" type="ORF">U27_00515</name>
</gene>
<feature type="domain" description="PAC" evidence="21">
    <location>
        <begin position="715"/>
        <end position="767"/>
    </location>
</feature>
<dbReference type="STRING" id="1499967.U27_00515"/>
<keyword evidence="5 15" id="KW-0597">Phosphoprotein</keyword>
<dbReference type="Pfam" id="PF13188">
    <property type="entry name" value="PAS_8"/>
    <property type="match status" value="1"/>
</dbReference>
<evidence type="ECO:0000256" key="4">
    <source>
        <dbReference type="ARBA" id="ARBA00022475"/>
    </source>
</evidence>
<dbReference type="CDD" id="cd12913">
    <property type="entry name" value="PDC1_MCP_like"/>
    <property type="match status" value="1"/>
</dbReference>
<name>A0A081C7R3_VECG1</name>
<keyword evidence="14" id="KW-0131">Cell cycle</keyword>
<dbReference type="InterPro" id="IPR003594">
    <property type="entry name" value="HATPase_dom"/>
</dbReference>
<dbReference type="SMART" id="SM00388">
    <property type="entry name" value="HisKA"/>
    <property type="match status" value="1"/>
</dbReference>
<keyword evidence="7 17" id="KW-0812">Transmembrane</keyword>
<evidence type="ECO:0000256" key="17">
    <source>
        <dbReference type="SAM" id="Phobius"/>
    </source>
</evidence>
<dbReference type="FunFam" id="1.10.287.130:FF:000038">
    <property type="entry name" value="Sensory transduction histidine kinase"/>
    <property type="match status" value="1"/>
</dbReference>
<dbReference type="CDD" id="cd17546">
    <property type="entry name" value="REC_hyHK_CKI1_RcsC-like"/>
    <property type="match status" value="1"/>
</dbReference>
<feature type="coiled-coil region" evidence="16">
    <location>
        <begin position="363"/>
        <end position="397"/>
    </location>
</feature>
<dbReference type="InterPro" id="IPR033479">
    <property type="entry name" value="dCache_1"/>
</dbReference>
<accession>A0A081C7R3</accession>